<dbReference type="GO" id="GO:0030527">
    <property type="term" value="F:structural constituent of chromatin"/>
    <property type="evidence" value="ECO:0007669"/>
    <property type="project" value="InterPro"/>
</dbReference>
<dbReference type="SUPFAM" id="SSF47729">
    <property type="entry name" value="IHF-like DNA-binding proteins"/>
    <property type="match status" value="1"/>
</dbReference>
<dbReference type="InterPro" id="IPR000119">
    <property type="entry name" value="Hist_DNA-bd"/>
</dbReference>
<gene>
    <name evidence="5" type="ORF">A2931_03090</name>
</gene>
<dbReference type="CDD" id="cd13831">
    <property type="entry name" value="HU"/>
    <property type="match status" value="1"/>
</dbReference>
<evidence type="ECO:0000256" key="3">
    <source>
        <dbReference type="RuleBase" id="RU003939"/>
    </source>
</evidence>
<dbReference type="SMART" id="SM00411">
    <property type="entry name" value="BHL"/>
    <property type="match status" value="1"/>
</dbReference>
<evidence type="ECO:0000313" key="5">
    <source>
        <dbReference type="EMBL" id="OGZ31329.1"/>
    </source>
</evidence>
<dbReference type="PANTHER" id="PTHR33175:SF3">
    <property type="entry name" value="DNA-BINDING PROTEIN HU-BETA"/>
    <property type="match status" value="1"/>
</dbReference>
<dbReference type="Gene3D" id="4.10.520.10">
    <property type="entry name" value="IHF-like DNA-binding proteins"/>
    <property type="match status" value="1"/>
</dbReference>
<feature type="region of interest" description="Disordered" evidence="4">
    <location>
        <begin position="57"/>
        <end position="87"/>
    </location>
</feature>
<dbReference type="InterPro" id="IPR020816">
    <property type="entry name" value="Histone-like_DNA-bd_CS"/>
</dbReference>
<protein>
    <submittedName>
        <fullName evidence="5">DNA-binding protein HU</fullName>
    </submittedName>
</protein>
<feature type="non-terminal residue" evidence="5">
    <location>
        <position position="87"/>
    </location>
</feature>
<comment type="similarity">
    <text evidence="3">Belongs to the bacterial histone-like protein family.</text>
</comment>
<evidence type="ECO:0000256" key="1">
    <source>
        <dbReference type="ARBA" id="ARBA00023067"/>
    </source>
</evidence>
<dbReference type="Proteomes" id="UP000177486">
    <property type="component" value="Unassembled WGS sequence"/>
</dbReference>
<accession>A0A1G2EZU9</accession>
<keyword evidence="1" id="KW-0226">DNA condensation</keyword>
<proteinExistence type="inferred from homology"/>
<dbReference type="GO" id="GO:0003677">
    <property type="term" value="F:DNA binding"/>
    <property type="evidence" value="ECO:0007669"/>
    <property type="project" value="UniProtKB-KW"/>
</dbReference>
<evidence type="ECO:0000313" key="6">
    <source>
        <dbReference type="Proteomes" id="UP000177486"/>
    </source>
</evidence>
<dbReference type="PROSITE" id="PS00045">
    <property type="entry name" value="HISTONE_LIKE"/>
    <property type="match status" value="1"/>
</dbReference>
<name>A0A1G2EZU9_9BACT</name>
<dbReference type="PRINTS" id="PR01727">
    <property type="entry name" value="DNABINDINGHU"/>
</dbReference>
<feature type="compositionally biased region" description="Basic residues" evidence="4">
    <location>
        <begin position="77"/>
        <end position="87"/>
    </location>
</feature>
<dbReference type="GO" id="GO:0030261">
    <property type="term" value="P:chromosome condensation"/>
    <property type="evidence" value="ECO:0007669"/>
    <property type="project" value="UniProtKB-KW"/>
</dbReference>
<sequence>MNKMQMVDAVHEKMGGTKKSAEDLVDLVFNTITNELKNGGEVSITGFGVFAVKQRKEREARNPRTGEAVHVPAMKAPKFRAGKGLKE</sequence>
<reference evidence="5 6" key="1">
    <citation type="journal article" date="2016" name="Nat. Commun.">
        <title>Thousands of microbial genomes shed light on interconnected biogeochemical processes in an aquifer system.</title>
        <authorList>
            <person name="Anantharaman K."/>
            <person name="Brown C.T."/>
            <person name="Hug L.A."/>
            <person name="Sharon I."/>
            <person name="Castelle C.J."/>
            <person name="Probst A.J."/>
            <person name="Thomas B.C."/>
            <person name="Singh A."/>
            <person name="Wilkins M.J."/>
            <person name="Karaoz U."/>
            <person name="Brodie E.L."/>
            <person name="Williams K.H."/>
            <person name="Hubbard S.S."/>
            <person name="Banfield J.F."/>
        </authorList>
    </citation>
    <scope>NUCLEOTIDE SEQUENCE [LARGE SCALE GENOMIC DNA]</scope>
</reference>
<dbReference type="EMBL" id="MHMQ01000003">
    <property type="protein sequence ID" value="OGZ31329.1"/>
    <property type="molecule type" value="Genomic_DNA"/>
</dbReference>
<dbReference type="Pfam" id="PF00216">
    <property type="entry name" value="Bac_DNA_binding"/>
    <property type="match status" value="1"/>
</dbReference>
<comment type="caution">
    <text evidence="5">The sequence shown here is derived from an EMBL/GenBank/DDBJ whole genome shotgun (WGS) entry which is preliminary data.</text>
</comment>
<evidence type="ECO:0000256" key="4">
    <source>
        <dbReference type="SAM" id="MobiDB-lite"/>
    </source>
</evidence>
<dbReference type="InterPro" id="IPR010992">
    <property type="entry name" value="IHF-like_DNA-bd_dom_sf"/>
</dbReference>
<organism evidence="5 6">
    <name type="scientific">Candidatus Niyogibacteria bacterium RIFCSPLOWO2_01_FULL_45_48</name>
    <dbReference type="NCBI Taxonomy" id="1801724"/>
    <lineage>
        <taxon>Bacteria</taxon>
        <taxon>Candidatus Niyogiibacteriota</taxon>
    </lineage>
</organism>
<evidence type="ECO:0000256" key="2">
    <source>
        <dbReference type="ARBA" id="ARBA00023125"/>
    </source>
</evidence>
<keyword evidence="2 5" id="KW-0238">DNA-binding</keyword>
<dbReference type="PANTHER" id="PTHR33175">
    <property type="entry name" value="DNA-BINDING PROTEIN HU"/>
    <property type="match status" value="1"/>
</dbReference>
<dbReference type="AlphaFoldDB" id="A0A1G2EZU9"/>